<dbReference type="InterPro" id="IPR000160">
    <property type="entry name" value="GGDEF_dom"/>
</dbReference>
<dbReference type="PROSITE" id="PS50113">
    <property type="entry name" value="PAC"/>
    <property type="match status" value="1"/>
</dbReference>
<dbReference type="SMART" id="SM00065">
    <property type="entry name" value="GAF"/>
    <property type="match status" value="1"/>
</dbReference>
<dbReference type="SUPFAM" id="SSF55785">
    <property type="entry name" value="PYP-like sensor domain (PAS domain)"/>
    <property type="match status" value="2"/>
</dbReference>
<feature type="domain" description="GGDEF" evidence="4">
    <location>
        <begin position="521"/>
        <end position="654"/>
    </location>
</feature>
<evidence type="ECO:0000259" key="2">
    <source>
        <dbReference type="PROSITE" id="PS50112"/>
    </source>
</evidence>
<feature type="domain" description="PAS" evidence="2">
    <location>
        <begin position="77"/>
        <end position="123"/>
    </location>
</feature>
<dbReference type="NCBIfam" id="TIGR00254">
    <property type="entry name" value="GGDEF"/>
    <property type="match status" value="1"/>
</dbReference>
<dbReference type="Pfam" id="PF08448">
    <property type="entry name" value="PAS_4"/>
    <property type="match status" value="1"/>
</dbReference>
<keyword evidence="5" id="KW-0548">Nucleotidyltransferase</keyword>
<proteinExistence type="predicted"/>
<dbReference type="RefSeq" id="WP_379908624.1">
    <property type="nucleotide sequence ID" value="NZ_JBHSWE010000001.1"/>
</dbReference>
<evidence type="ECO:0000259" key="3">
    <source>
        <dbReference type="PROSITE" id="PS50113"/>
    </source>
</evidence>
<keyword evidence="5" id="KW-0808">Transferase</keyword>
<dbReference type="NCBIfam" id="TIGR00229">
    <property type="entry name" value="sensory_box"/>
    <property type="match status" value="2"/>
</dbReference>
<dbReference type="InterPro" id="IPR001610">
    <property type="entry name" value="PAC"/>
</dbReference>
<dbReference type="InterPro" id="IPR000700">
    <property type="entry name" value="PAS-assoc_C"/>
</dbReference>
<comment type="caution">
    <text evidence="5">The sequence shown here is derived from an EMBL/GenBank/DDBJ whole genome shotgun (WGS) entry which is preliminary data.</text>
</comment>
<dbReference type="EC" id="2.7.7.65" evidence="5"/>
<evidence type="ECO:0000313" key="5">
    <source>
        <dbReference type="EMBL" id="MFC6670112.1"/>
    </source>
</evidence>
<feature type="domain" description="PAC" evidence="3">
    <location>
        <begin position="437"/>
        <end position="489"/>
    </location>
</feature>
<keyword evidence="1" id="KW-1133">Transmembrane helix</keyword>
<keyword evidence="6" id="KW-1185">Reference proteome</keyword>
<evidence type="ECO:0000259" key="4">
    <source>
        <dbReference type="PROSITE" id="PS50887"/>
    </source>
</evidence>
<feature type="transmembrane region" description="Helical" evidence="1">
    <location>
        <begin position="42"/>
        <end position="62"/>
    </location>
</feature>
<dbReference type="GO" id="GO:0052621">
    <property type="term" value="F:diguanylate cyclase activity"/>
    <property type="evidence" value="ECO:0007669"/>
    <property type="project" value="UniProtKB-EC"/>
</dbReference>
<dbReference type="InterPro" id="IPR003018">
    <property type="entry name" value="GAF"/>
</dbReference>
<dbReference type="EMBL" id="JBHSWE010000001">
    <property type="protein sequence ID" value="MFC6670112.1"/>
    <property type="molecule type" value="Genomic_DNA"/>
</dbReference>
<dbReference type="CDD" id="cd00130">
    <property type="entry name" value="PAS"/>
    <property type="match status" value="2"/>
</dbReference>
<accession>A0ABW1ZY31</accession>
<dbReference type="InterPro" id="IPR029787">
    <property type="entry name" value="Nucleotide_cyclase"/>
</dbReference>
<dbReference type="Gene3D" id="3.30.450.40">
    <property type="match status" value="1"/>
</dbReference>
<dbReference type="PROSITE" id="PS50112">
    <property type="entry name" value="PAS"/>
    <property type="match status" value="2"/>
</dbReference>
<dbReference type="PANTHER" id="PTHR44757">
    <property type="entry name" value="DIGUANYLATE CYCLASE DGCP"/>
    <property type="match status" value="1"/>
</dbReference>
<dbReference type="PANTHER" id="PTHR44757:SF2">
    <property type="entry name" value="BIOFILM ARCHITECTURE MAINTENANCE PROTEIN MBAA"/>
    <property type="match status" value="1"/>
</dbReference>
<evidence type="ECO:0000256" key="1">
    <source>
        <dbReference type="SAM" id="Phobius"/>
    </source>
</evidence>
<dbReference type="InterPro" id="IPR035965">
    <property type="entry name" value="PAS-like_dom_sf"/>
</dbReference>
<gene>
    <name evidence="5" type="ORF">ACFQDL_08460</name>
</gene>
<dbReference type="SMART" id="SM00091">
    <property type="entry name" value="PAS"/>
    <property type="match status" value="2"/>
</dbReference>
<dbReference type="SUPFAM" id="SSF55073">
    <property type="entry name" value="Nucleotide cyclase"/>
    <property type="match status" value="1"/>
</dbReference>
<name>A0ABW1ZY31_9GAMM</name>
<feature type="domain" description="PAS" evidence="2">
    <location>
        <begin position="364"/>
        <end position="434"/>
    </location>
</feature>
<keyword evidence="1" id="KW-0472">Membrane</keyword>
<organism evidence="5 6">
    <name type="scientific">Marinobacterium aestuariivivens</name>
    <dbReference type="NCBI Taxonomy" id="1698799"/>
    <lineage>
        <taxon>Bacteria</taxon>
        <taxon>Pseudomonadati</taxon>
        <taxon>Pseudomonadota</taxon>
        <taxon>Gammaproteobacteria</taxon>
        <taxon>Oceanospirillales</taxon>
        <taxon>Oceanospirillaceae</taxon>
        <taxon>Marinobacterium</taxon>
    </lineage>
</organism>
<dbReference type="SUPFAM" id="SSF55781">
    <property type="entry name" value="GAF domain-like"/>
    <property type="match status" value="1"/>
</dbReference>
<dbReference type="InterPro" id="IPR013656">
    <property type="entry name" value="PAS_4"/>
</dbReference>
<dbReference type="Pfam" id="PF13185">
    <property type="entry name" value="GAF_2"/>
    <property type="match status" value="1"/>
</dbReference>
<sequence>MPAVARQNRRRRLCGGLAGVLWLSVLPADARADELFWQPDVPLLLGGLMFFSMLLSVLYWYVHRRSLLRRIETLEHSGRTLRSAFDALPDPVTIKADDGRYLDCNAAFLALCGVPRDAVVGQTASDLFPAPVALRILAQDRLALGSGEEQHVEDWIQFPGQRPRLFHFLRRPFRSGDNSDSGLLLVGQDITQNRHEEVGIRLQSMTLDCLMRGESLNTVLERLVRMVEGAYPEIACSVMLLDKDQRLRLAAAPNLNADFVAATDGMKAVEGAGACGTAAATGRRMQIEDIQQHPYWEAYSELARSAGVAACWSEPVLGSQGEVLGTFCIYSSEPSLPTPAQLKLIEQAVRLICLAVERSRREDQLRKLSRAVEQSSSMVIILDAGGNIEYVNDEFCELTGYSQEEVPGRPLSLLQADEADDELYREMWRVLQSGEDWHGEVRSRRKNGELFWSTLSVSPIVEDDGSLTHFVGISEDISAQKQSQAQIEQLAFYDPLTQLGNRRLFREQLDQELRKVRRSGQQLALFYLDLDNFKQINDTLGHDVGDRLLQAIAGRLRQTLRESDIIARLGGDEFIILLPQVQGPAQARQVAEKLLQALLTPVTLGAHEVLITFSIGITLAPGDGDTWSVLMKNADLAMYRAKRQGATPISSSPAK</sequence>
<dbReference type="Gene3D" id="3.30.70.270">
    <property type="match status" value="1"/>
</dbReference>
<reference evidence="6" key="1">
    <citation type="journal article" date="2019" name="Int. J. Syst. Evol. Microbiol.">
        <title>The Global Catalogue of Microorganisms (GCM) 10K type strain sequencing project: providing services to taxonomists for standard genome sequencing and annotation.</title>
        <authorList>
            <consortium name="The Broad Institute Genomics Platform"/>
            <consortium name="The Broad Institute Genome Sequencing Center for Infectious Disease"/>
            <person name="Wu L."/>
            <person name="Ma J."/>
        </authorList>
    </citation>
    <scope>NUCLEOTIDE SEQUENCE [LARGE SCALE GENOMIC DNA]</scope>
    <source>
        <strain evidence="6">NBRC 111756</strain>
    </source>
</reference>
<protein>
    <submittedName>
        <fullName evidence="5">Diguanylate cyclase domain-containing protein</fullName>
        <ecNumber evidence="5">2.7.7.65</ecNumber>
    </submittedName>
</protein>
<evidence type="ECO:0000313" key="6">
    <source>
        <dbReference type="Proteomes" id="UP001596422"/>
    </source>
</evidence>
<dbReference type="InterPro" id="IPR052155">
    <property type="entry name" value="Biofilm_reg_signaling"/>
</dbReference>
<dbReference type="SMART" id="SM00086">
    <property type="entry name" value="PAC"/>
    <property type="match status" value="2"/>
</dbReference>
<dbReference type="Pfam" id="PF13426">
    <property type="entry name" value="PAS_9"/>
    <property type="match status" value="1"/>
</dbReference>
<keyword evidence="1" id="KW-0812">Transmembrane</keyword>
<dbReference type="InterPro" id="IPR000014">
    <property type="entry name" value="PAS"/>
</dbReference>
<dbReference type="SMART" id="SM00267">
    <property type="entry name" value="GGDEF"/>
    <property type="match status" value="1"/>
</dbReference>
<dbReference type="Pfam" id="PF00990">
    <property type="entry name" value="GGDEF"/>
    <property type="match status" value="1"/>
</dbReference>
<dbReference type="Proteomes" id="UP001596422">
    <property type="component" value="Unassembled WGS sequence"/>
</dbReference>
<dbReference type="PROSITE" id="PS50887">
    <property type="entry name" value="GGDEF"/>
    <property type="match status" value="1"/>
</dbReference>
<dbReference type="CDD" id="cd01949">
    <property type="entry name" value="GGDEF"/>
    <property type="match status" value="1"/>
</dbReference>
<dbReference type="Gene3D" id="3.30.450.20">
    <property type="entry name" value="PAS domain"/>
    <property type="match status" value="2"/>
</dbReference>
<dbReference type="InterPro" id="IPR043128">
    <property type="entry name" value="Rev_trsase/Diguanyl_cyclase"/>
</dbReference>
<dbReference type="InterPro" id="IPR029016">
    <property type="entry name" value="GAF-like_dom_sf"/>
</dbReference>